<feature type="region of interest" description="Disordered" evidence="2">
    <location>
        <begin position="517"/>
        <end position="540"/>
    </location>
</feature>
<feature type="region of interest" description="Disordered" evidence="2">
    <location>
        <begin position="677"/>
        <end position="793"/>
    </location>
</feature>
<dbReference type="Pfam" id="PF12709">
    <property type="entry name" value="Fungal_TACC"/>
    <property type="match status" value="1"/>
</dbReference>
<feature type="compositionally biased region" description="Pro residues" evidence="2">
    <location>
        <begin position="679"/>
        <end position="688"/>
    </location>
</feature>
<sequence length="793" mass="88110">MSNPLSPLTTSRQNTRALSSDFGDAPGKRGSISRRLATDFETENPRPSPKNMIDNVHSNFRQSFGYEDPVYDDQLPETDNEEEEGSFQDFQSSPFRPEGRDDTVDMQMMRKYQAGMGVREHSATPRKRSYDQAPDVHDIGVEESDRFKRGSGQRQVPDINVYADEDSEYDQDRSLGDQMEHDVGNSMVEDRRHEGMSTVLRENNQDVALDDKEGVEGNETDDAMADDTTHDAMDDTCFSTFSAVPNVDMTAFANLRGGSPFKSPRPLPDFPVNNDDTKRESVAPETPLTAQRSPRKHILLDMSSPIGSPTPRKRDLRDTQEPSETPNLLDLTDQPGLFPRRQRYSVQPHERYSPSRRSPLRNPRESIRSPAKLSLLDFDIPAAPTPRSIPTITPRELESLKSGFLSEISSLRATLSGKEAEVSSLKQAVADAERRVGEALEEVRNVAGRKEALEIEQTEWQRRGREMEEVLRSVKADIVEGERERERMQKTMEESEKSKVQLESRIVELETQLTAARNSAKCEHGTSDGATSSVKTAEETAREVQDAVQKVAHDLHGLYKTKHETKVAALKKSYEARWEKRLREAESKLKAATEESERFKAERDAALQEAARPDSSILAHNNEEHEALKHVLEAQIKGLQQELASLKSDSEQLRVELKAERAEKGDLVALVEEWLSMQNPPPAAPPSQPLEDRVTPEPVPQETQRPQSEELEQENTRGSSGSGSGSGSGGLRRGLSTSSNSSSNNGDRKIPRIGAPGSRHARGNSGGKSGIAVFTPGRSGIMGSIERMGRGGV</sequence>
<feature type="coiled-coil region" evidence="1">
    <location>
        <begin position="415"/>
        <end position="442"/>
    </location>
</feature>
<feature type="compositionally biased region" description="Acidic residues" evidence="2">
    <location>
        <begin position="216"/>
        <end position="225"/>
    </location>
</feature>
<dbReference type="Proteomes" id="UP001610334">
    <property type="component" value="Unassembled WGS sequence"/>
</dbReference>
<dbReference type="PANTHER" id="PTHR13924">
    <property type="entry name" value="TRANSFORMING ACIDIC COILED-COIL CONTAINING PROTEIN 1/2"/>
    <property type="match status" value="1"/>
</dbReference>
<evidence type="ECO:0000256" key="2">
    <source>
        <dbReference type="SAM" id="MobiDB-lite"/>
    </source>
</evidence>
<proteinExistence type="predicted"/>
<feature type="compositionally biased region" description="Acidic residues" evidence="2">
    <location>
        <begin position="69"/>
        <end position="86"/>
    </location>
</feature>
<accession>A0ABR4HHX5</accession>
<comment type="caution">
    <text evidence="3">The sequence shown here is derived from an EMBL/GenBank/DDBJ whole genome shotgun (WGS) entry which is preliminary data.</text>
</comment>
<feature type="region of interest" description="Disordered" evidence="2">
    <location>
        <begin position="115"/>
        <end position="178"/>
    </location>
</feature>
<dbReference type="PANTHER" id="PTHR13924:SF10">
    <property type="entry name" value="TRANSFORMING ACIDIC COILED-COIL PROTEIN, ISOFORM K"/>
    <property type="match status" value="1"/>
</dbReference>
<feature type="compositionally biased region" description="Basic and acidic residues" evidence="2">
    <location>
        <begin position="593"/>
        <end position="606"/>
    </location>
</feature>
<dbReference type="EMBL" id="JBFXLT010000031">
    <property type="protein sequence ID" value="KAL2814754.1"/>
    <property type="molecule type" value="Genomic_DNA"/>
</dbReference>
<dbReference type="InterPro" id="IPR039915">
    <property type="entry name" value="TACC"/>
</dbReference>
<gene>
    <name evidence="3" type="ORF">BJX63DRAFT_391433</name>
</gene>
<dbReference type="InterPro" id="IPR024312">
    <property type="entry name" value="TACC_fungi"/>
</dbReference>
<feature type="region of interest" description="Disordered" evidence="2">
    <location>
        <begin position="196"/>
        <end position="229"/>
    </location>
</feature>
<feature type="region of interest" description="Disordered" evidence="2">
    <location>
        <begin position="1"/>
        <end position="103"/>
    </location>
</feature>
<keyword evidence="1" id="KW-0175">Coiled coil</keyword>
<keyword evidence="4" id="KW-1185">Reference proteome</keyword>
<protein>
    <submittedName>
        <fullName evidence="3">Uncharacterized protein</fullName>
    </submittedName>
</protein>
<name>A0ABR4HHX5_9EURO</name>
<feature type="compositionally biased region" description="Basic and acidic residues" evidence="2">
    <location>
        <begin position="118"/>
        <end position="148"/>
    </location>
</feature>
<evidence type="ECO:0000313" key="3">
    <source>
        <dbReference type="EMBL" id="KAL2814754.1"/>
    </source>
</evidence>
<feature type="region of interest" description="Disordered" evidence="2">
    <location>
        <begin position="593"/>
        <end position="621"/>
    </location>
</feature>
<feature type="compositionally biased region" description="Low complexity" evidence="2">
    <location>
        <begin position="733"/>
        <end position="745"/>
    </location>
</feature>
<feature type="compositionally biased region" description="Polar residues" evidence="2">
    <location>
        <begin position="1"/>
        <end position="18"/>
    </location>
</feature>
<reference evidence="3 4" key="1">
    <citation type="submission" date="2024-07" db="EMBL/GenBank/DDBJ databases">
        <title>Section-level genome sequencing and comparative genomics of Aspergillus sections Usti and Cavernicolus.</title>
        <authorList>
            <consortium name="Lawrence Berkeley National Laboratory"/>
            <person name="Nybo J.L."/>
            <person name="Vesth T.C."/>
            <person name="Theobald S."/>
            <person name="Frisvad J.C."/>
            <person name="Larsen T.O."/>
            <person name="Kjaerboelling I."/>
            <person name="Rothschild-Mancinelli K."/>
            <person name="Lyhne E.K."/>
            <person name="Kogle M.E."/>
            <person name="Barry K."/>
            <person name="Clum A."/>
            <person name="Na H."/>
            <person name="Ledsgaard L."/>
            <person name="Lin J."/>
            <person name="Lipzen A."/>
            <person name="Kuo A."/>
            <person name="Riley R."/>
            <person name="Mondo S."/>
            <person name="Labutti K."/>
            <person name="Haridas S."/>
            <person name="Pangalinan J."/>
            <person name="Salamov A.A."/>
            <person name="Simmons B.A."/>
            <person name="Magnuson J.K."/>
            <person name="Chen J."/>
            <person name="Drula E."/>
            <person name="Henrissat B."/>
            <person name="Wiebenga A."/>
            <person name="Lubbers R.J."/>
            <person name="Gomes A.C."/>
            <person name="Makela M.R."/>
            <person name="Stajich J."/>
            <person name="Grigoriev I.V."/>
            <person name="Mortensen U.H."/>
            <person name="De Vries R.P."/>
            <person name="Baker S.E."/>
            <person name="Andersen M.R."/>
        </authorList>
    </citation>
    <scope>NUCLEOTIDE SEQUENCE [LARGE SCALE GENOMIC DNA]</scope>
    <source>
        <strain evidence="3 4">CBS 588.65</strain>
    </source>
</reference>
<evidence type="ECO:0000256" key="1">
    <source>
        <dbReference type="SAM" id="Coils"/>
    </source>
</evidence>
<feature type="region of interest" description="Disordered" evidence="2">
    <location>
        <begin position="253"/>
        <end position="372"/>
    </location>
</feature>
<evidence type="ECO:0000313" key="4">
    <source>
        <dbReference type="Proteomes" id="UP001610334"/>
    </source>
</evidence>
<organism evidence="3 4">
    <name type="scientific">Aspergillus granulosus</name>
    <dbReference type="NCBI Taxonomy" id="176169"/>
    <lineage>
        <taxon>Eukaryota</taxon>
        <taxon>Fungi</taxon>
        <taxon>Dikarya</taxon>
        <taxon>Ascomycota</taxon>
        <taxon>Pezizomycotina</taxon>
        <taxon>Eurotiomycetes</taxon>
        <taxon>Eurotiomycetidae</taxon>
        <taxon>Eurotiales</taxon>
        <taxon>Aspergillaceae</taxon>
        <taxon>Aspergillus</taxon>
        <taxon>Aspergillus subgen. Nidulantes</taxon>
    </lineage>
</organism>
<feature type="compositionally biased region" description="Gly residues" evidence="2">
    <location>
        <begin position="720"/>
        <end position="732"/>
    </location>
</feature>